<evidence type="ECO:0000313" key="1">
    <source>
        <dbReference type="EMBL" id="MDF2255356.1"/>
    </source>
</evidence>
<evidence type="ECO:0000313" key="2">
    <source>
        <dbReference type="Proteomes" id="UP001220022"/>
    </source>
</evidence>
<dbReference type="EMBL" id="JARHTQ010000003">
    <property type="protein sequence ID" value="MDF2255356.1"/>
    <property type="molecule type" value="Genomic_DNA"/>
</dbReference>
<protein>
    <submittedName>
        <fullName evidence="1">Uncharacterized protein</fullName>
    </submittedName>
</protein>
<accession>A0ABT5YUR8</accession>
<comment type="caution">
    <text evidence="1">The sequence shown here is derived from an EMBL/GenBank/DDBJ whole genome shotgun (WGS) entry which is preliminary data.</text>
</comment>
<dbReference type="RefSeq" id="WP_275809621.1">
    <property type="nucleotide sequence ID" value="NZ_BAAANM010000011.1"/>
</dbReference>
<name>A0ABT5YUR8_9ACTN</name>
<keyword evidence="2" id="KW-1185">Reference proteome</keyword>
<dbReference type="Proteomes" id="UP001220022">
    <property type="component" value="Unassembled WGS sequence"/>
</dbReference>
<organism evidence="1 2">
    <name type="scientific">Streptantibioticus ferralitis</name>
    <dbReference type="NCBI Taxonomy" id="236510"/>
    <lineage>
        <taxon>Bacteria</taxon>
        <taxon>Bacillati</taxon>
        <taxon>Actinomycetota</taxon>
        <taxon>Actinomycetes</taxon>
        <taxon>Kitasatosporales</taxon>
        <taxon>Streptomycetaceae</taxon>
        <taxon>Streptantibioticus</taxon>
    </lineage>
</organism>
<proteinExistence type="predicted"/>
<reference evidence="1 2" key="1">
    <citation type="submission" date="2023-03" db="EMBL/GenBank/DDBJ databases">
        <title>Draft genome sequence of type strain Streptomyces ferralitis JCM 14344.</title>
        <authorList>
            <person name="Klaysubun C."/>
            <person name="Duangmal K."/>
        </authorList>
    </citation>
    <scope>NUCLEOTIDE SEQUENCE [LARGE SCALE GENOMIC DNA]</scope>
    <source>
        <strain evidence="1 2">JCM 14344</strain>
    </source>
</reference>
<sequence>MDGAATWNEDHDEYDDGEHLPEVDYANRYAEAETAARELCHELARAGVTADARTLRVRPHMTKTGRPWVKLSARSAQLLTAYLASHDACPK</sequence>
<gene>
    <name evidence="1" type="ORF">P2L57_06335</name>
</gene>